<feature type="compositionally biased region" description="Polar residues" evidence="1">
    <location>
        <begin position="99"/>
        <end position="108"/>
    </location>
</feature>
<feature type="compositionally biased region" description="Polar residues" evidence="1">
    <location>
        <begin position="51"/>
        <end position="62"/>
    </location>
</feature>
<name>A0ABV0U2E1_9TELE</name>
<feature type="compositionally biased region" description="Basic residues" evidence="1">
    <location>
        <begin position="34"/>
        <end position="44"/>
    </location>
</feature>
<accession>A0ABV0U2E1</accession>
<evidence type="ECO:0000313" key="2">
    <source>
        <dbReference type="EMBL" id="MEQ2238715.1"/>
    </source>
</evidence>
<evidence type="ECO:0000256" key="1">
    <source>
        <dbReference type="SAM" id="MobiDB-lite"/>
    </source>
</evidence>
<keyword evidence="3" id="KW-1185">Reference proteome</keyword>
<gene>
    <name evidence="2" type="ORF">ILYODFUR_036098</name>
</gene>
<dbReference type="EMBL" id="JAHRIQ010053511">
    <property type="protein sequence ID" value="MEQ2238715.1"/>
    <property type="molecule type" value="Genomic_DNA"/>
</dbReference>
<feature type="region of interest" description="Disordered" evidence="1">
    <location>
        <begin position="99"/>
        <end position="132"/>
    </location>
</feature>
<reference evidence="2 3" key="1">
    <citation type="submission" date="2021-06" db="EMBL/GenBank/DDBJ databases">
        <authorList>
            <person name="Palmer J.M."/>
        </authorList>
    </citation>
    <scope>NUCLEOTIDE SEQUENCE [LARGE SCALE GENOMIC DNA]</scope>
    <source>
        <strain evidence="3">if_2019</strain>
        <tissue evidence="2">Muscle</tissue>
    </source>
</reference>
<comment type="caution">
    <text evidence="2">The sequence shown here is derived from an EMBL/GenBank/DDBJ whole genome shotgun (WGS) entry which is preliminary data.</text>
</comment>
<feature type="compositionally biased region" description="Pro residues" evidence="1">
    <location>
        <begin position="1"/>
        <end position="11"/>
    </location>
</feature>
<evidence type="ECO:0000313" key="3">
    <source>
        <dbReference type="Proteomes" id="UP001482620"/>
    </source>
</evidence>
<sequence length="132" mass="14617">MGTPVGPPPGLGQPLQKTAEENPRETTQQPQCRSPRKLKRRANRPCRQWSVPEQIQPWTQDPSHIVPQAEARQSQGAQAECTFFGNTYSILPGMCINTPEGQPTQEVGNIQERGLPGPNEPGNQSCSRMKNF</sequence>
<feature type="region of interest" description="Disordered" evidence="1">
    <location>
        <begin position="1"/>
        <end position="77"/>
    </location>
</feature>
<feature type="compositionally biased region" description="Polar residues" evidence="1">
    <location>
        <begin position="121"/>
        <end position="132"/>
    </location>
</feature>
<protein>
    <submittedName>
        <fullName evidence="2">Uncharacterized protein</fullName>
    </submittedName>
</protein>
<organism evidence="2 3">
    <name type="scientific">Ilyodon furcidens</name>
    <name type="common">goldbreast splitfin</name>
    <dbReference type="NCBI Taxonomy" id="33524"/>
    <lineage>
        <taxon>Eukaryota</taxon>
        <taxon>Metazoa</taxon>
        <taxon>Chordata</taxon>
        <taxon>Craniata</taxon>
        <taxon>Vertebrata</taxon>
        <taxon>Euteleostomi</taxon>
        <taxon>Actinopterygii</taxon>
        <taxon>Neopterygii</taxon>
        <taxon>Teleostei</taxon>
        <taxon>Neoteleostei</taxon>
        <taxon>Acanthomorphata</taxon>
        <taxon>Ovalentaria</taxon>
        <taxon>Atherinomorphae</taxon>
        <taxon>Cyprinodontiformes</taxon>
        <taxon>Goodeidae</taxon>
        <taxon>Ilyodon</taxon>
    </lineage>
</organism>
<dbReference type="Proteomes" id="UP001482620">
    <property type="component" value="Unassembled WGS sequence"/>
</dbReference>
<proteinExistence type="predicted"/>